<keyword evidence="2" id="KW-1185">Reference proteome</keyword>
<evidence type="ECO:0000313" key="2">
    <source>
        <dbReference type="Proteomes" id="UP000003639"/>
    </source>
</evidence>
<dbReference type="STRING" id="411467.BACCAP_00017"/>
<dbReference type="EMBL" id="AAXG02000001">
    <property type="protein sequence ID" value="EDN01984.1"/>
    <property type="molecule type" value="Genomic_DNA"/>
</dbReference>
<comment type="caution">
    <text evidence="1">The sequence shown here is derived from an EMBL/GenBank/DDBJ whole genome shotgun (WGS) entry which is preliminary data.</text>
</comment>
<dbReference type="AlphaFoldDB" id="A6NPC6"/>
<proteinExistence type="predicted"/>
<organism evidence="1 2">
    <name type="scientific">Pseudoflavonifractor capillosus ATCC 29799</name>
    <dbReference type="NCBI Taxonomy" id="411467"/>
    <lineage>
        <taxon>Bacteria</taxon>
        <taxon>Bacillati</taxon>
        <taxon>Bacillota</taxon>
        <taxon>Clostridia</taxon>
        <taxon>Eubacteriales</taxon>
        <taxon>Oscillospiraceae</taxon>
        <taxon>Pseudoflavonifractor</taxon>
    </lineage>
</organism>
<dbReference type="Proteomes" id="UP000003639">
    <property type="component" value="Unassembled WGS sequence"/>
</dbReference>
<gene>
    <name evidence="1" type="ORF">BACCAP_00017</name>
</gene>
<accession>A6NPC6</accession>
<protein>
    <submittedName>
        <fullName evidence="1">Uncharacterized protein</fullName>
    </submittedName>
</protein>
<reference evidence="1 2" key="2">
    <citation type="submission" date="2007-06" db="EMBL/GenBank/DDBJ databases">
        <title>Draft genome sequence of Pseudoflavonifractor capillosus ATCC 29799.</title>
        <authorList>
            <person name="Sudarsanam P."/>
            <person name="Ley R."/>
            <person name="Guruge J."/>
            <person name="Turnbaugh P.J."/>
            <person name="Mahowald M."/>
            <person name="Liep D."/>
            <person name="Gordon J."/>
        </authorList>
    </citation>
    <scope>NUCLEOTIDE SEQUENCE [LARGE SCALE GENOMIC DNA]</scope>
    <source>
        <strain evidence="1 2">ATCC 29799</strain>
    </source>
</reference>
<evidence type="ECO:0000313" key="1">
    <source>
        <dbReference type="EMBL" id="EDN01984.1"/>
    </source>
</evidence>
<sequence>MTTDIFQSTLPVWGATMCPAAWTIKIFDFNPRSPCGERHGESISFT</sequence>
<name>A6NPC6_9FIRM</name>
<reference evidence="1 2" key="1">
    <citation type="submission" date="2007-04" db="EMBL/GenBank/DDBJ databases">
        <authorList>
            <person name="Fulton L."/>
            <person name="Clifton S."/>
            <person name="Fulton B."/>
            <person name="Xu J."/>
            <person name="Minx P."/>
            <person name="Pepin K.H."/>
            <person name="Johnson M."/>
            <person name="Thiruvilangam P."/>
            <person name="Bhonagiri V."/>
            <person name="Nash W.E."/>
            <person name="Mardis E.R."/>
            <person name="Wilson R.K."/>
        </authorList>
    </citation>
    <scope>NUCLEOTIDE SEQUENCE [LARGE SCALE GENOMIC DNA]</scope>
    <source>
        <strain evidence="1 2">ATCC 29799</strain>
    </source>
</reference>